<dbReference type="EMBL" id="VFPO01000001">
    <property type="protein sequence ID" value="TQM69707.1"/>
    <property type="molecule type" value="Genomic_DNA"/>
</dbReference>
<dbReference type="PROSITE" id="PS01227">
    <property type="entry name" value="UPF0012"/>
    <property type="match status" value="1"/>
</dbReference>
<dbReference type="GO" id="GO:0016787">
    <property type="term" value="F:hydrolase activity"/>
    <property type="evidence" value="ECO:0007669"/>
    <property type="project" value="UniProtKB-KW"/>
</dbReference>
<evidence type="ECO:0000313" key="4">
    <source>
        <dbReference type="EMBL" id="TQM69707.1"/>
    </source>
</evidence>
<feature type="region of interest" description="Disordered" evidence="2">
    <location>
        <begin position="187"/>
        <end position="228"/>
    </location>
</feature>
<name>A0A543IGN9_9ACTN</name>
<dbReference type="AlphaFoldDB" id="A0A543IGN9"/>
<dbReference type="Proteomes" id="UP000316706">
    <property type="component" value="Unassembled WGS sequence"/>
</dbReference>
<comment type="caution">
    <text evidence="4">The sequence shown here is derived from an EMBL/GenBank/DDBJ whole genome shotgun (WGS) entry which is preliminary data.</text>
</comment>
<dbReference type="Gene3D" id="3.60.110.10">
    <property type="entry name" value="Carbon-nitrogen hydrolase"/>
    <property type="match status" value="1"/>
</dbReference>
<dbReference type="InterPro" id="IPR036526">
    <property type="entry name" value="C-N_Hydrolase_sf"/>
</dbReference>
<protein>
    <submittedName>
        <fullName evidence="4">Carbon-nitrogen hydrolase</fullName>
    </submittedName>
</protein>
<feature type="domain" description="CN hydrolase" evidence="3">
    <location>
        <begin position="1"/>
        <end position="164"/>
    </location>
</feature>
<organism evidence="4 5">
    <name type="scientific">Actinomadura hallensis</name>
    <dbReference type="NCBI Taxonomy" id="337895"/>
    <lineage>
        <taxon>Bacteria</taxon>
        <taxon>Bacillati</taxon>
        <taxon>Actinomycetota</taxon>
        <taxon>Actinomycetes</taxon>
        <taxon>Streptosporangiales</taxon>
        <taxon>Thermomonosporaceae</taxon>
        <taxon>Actinomadura</taxon>
    </lineage>
</organism>
<comment type="similarity">
    <text evidence="1">Belongs to the carbon-nitrogen hydrolase superfamily. NIT1/NIT2 family.</text>
</comment>
<sequence length="228" mass="24033">MTFFAGAAVRRADAARTNSVLAFDADADGAATVVYDKQHLWHAGERSLFTPGRCGTVLPVGGWELGLGICYDMSFPEHGRAAALAGAHAYVCPCAFAAGNEHRAAVYLAARALENTVYAFFVNAAGGPRHRPCGAGTAVYGPDGTRVARAATAREEIVLADLDPGELGRVREFLHMLDECRTSLARPAVPDGDAVRTPDETALRRMPRDDPTTAAQLPVADRRGAAGA</sequence>
<dbReference type="PANTHER" id="PTHR23088">
    <property type="entry name" value="NITRILASE-RELATED"/>
    <property type="match status" value="1"/>
</dbReference>
<dbReference type="PROSITE" id="PS50263">
    <property type="entry name" value="CN_HYDROLASE"/>
    <property type="match status" value="1"/>
</dbReference>
<evidence type="ECO:0000313" key="5">
    <source>
        <dbReference type="Proteomes" id="UP000316706"/>
    </source>
</evidence>
<feature type="compositionally biased region" description="Basic and acidic residues" evidence="2">
    <location>
        <begin position="193"/>
        <end position="211"/>
    </location>
</feature>
<gene>
    <name evidence="4" type="ORF">FHX41_3411</name>
</gene>
<reference evidence="4 5" key="1">
    <citation type="submission" date="2019-06" db="EMBL/GenBank/DDBJ databases">
        <title>Sequencing the genomes of 1000 actinobacteria strains.</title>
        <authorList>
            <person name="Klenk H.-P."/>
        </authorList>
    </citation>
    <scope>NUCLEOTIDE SEQUENCE [LARGE SCALE GENOMIC DNA]</scope>
    <source>
        <strain evidence="4 5">DSM 45043</strain>
    </source>
</reference>
<dbReference type="SUPFAM" id="SSF56317">
    <property type="entry name" value="Carbon-nitrogen hydrolase"/>
    <property type="match status" value="1"/>
</dbReference>
<evidence type="ECO:0000259" key="3">
    <source>
        <dbReference type="PROSITE" id="PS50263"/>
    </source>
</evidence>
<keyword evidence="5" id="KW-1185">Reference proteome</keyword>
<accession>A0A543IGN9</accession>
<proteinExistence type="inferred from homology"/>
<dbReference type="CDD" id="cd07197">
    <property type="entry name" value="nitrilase"/>
    <property type="match status" value="1"/>
</dbReference>
<evidence type="ECO:0000256" key="2">
    <source>
        <dbReference type="SAM" id="MobiDB-lite"/>
    </source>
</evidence>
<dbReference type="Pfam" id="PF00795">
    <property type="entry name" value="CN_hydrolase"/>
    <property type="match status" value="1"/>
</dbReference>
<evidence type="ECO:0000256" key="1">
    <source>
        <dbReference type="ARBA" id="ARBA00010613"/>
    </source>
</evidence>
<dbReference type="PANTHER" id="PTHR23088:SF27">
    <property type="entry name" value="DEAMINATED GLUTATHIONE AMIDASE"/>
    <property type="match status" value="1"/>
</dbReference>
<dbReference type="InterPro" id="IPR003010">
    <property type="entry name" value="C-N_Hydrolase"/>
</dbReference>
<keyword evidence="4" id="KW-0378">Hydrolase</keyword>
<dbReference type="InterPro" id="IPR001110">
    <property type="entry name" value="UPF0012_CS"/>
</dbReference>